<evidence type="ECO:0000313" key="1">
    <source>
        <dbReference type="EMBL" id="GFS10861.1"/>
    </source>
</evidence>
<protein>
    <submittedName>
        <fullName evidence="1">Uncharacterized protein</fullName>
    </submittedName>
</protein>
<proteinExistence type="predicted"/>
<evidence type="ECO:0000313" key="2">
    <source>
        <dbReference type="Proteomes" id="UP000762676"/>
    </source>
</evidence>
<comment type="caution">
    <text evidence="1">The sequence shown here is derived from an EMBL/GenBank/DDBJ whole genome shotgun (WGS) entry which is preliminary data.</text>
</comment>
<dbReference type="Proteomes" id="UP000762676">
    <property type="component" value="Unassembled WGS sequence"/>
</dbReference>
<name>A0AAV4IEQ6_9GAST</name>
<sequence>MQFGQEWWSAPTWVLKSQSKIRFSLSGVPRIFFLKFLLEDILDLCQRAEGGDIGTEDRSWSDLSRCKPGRVIWRSRFALTPRSPSRRCRQDSTEWQANTIGASAAAGVAEYGVAVLQDPPYETPNHLLCLEDVLLVGFPLTGCRFILLGLVEERTSNPLKVIVRCPR</sequence>
<dbReference type="EMBL" id="BMAT01009641">
    <property type="protein sequence ID" value="GFS10861.1"/>
    <property type="molecule type" value="Genomic_DNA"/>
</dbReference>
<dbReference type="AlphaFoldDB" id="A0AAV4IEQ6"/>
<organism evidence="1 2">
    <name type="scientific">Elysia marginata</name>
    <dbReference type="NCBI Taxonomy" id="1093978"/>
    <lineage>
        <taxon>Eukaryota</taxon>
        <taxon>Metazoa</taxon>
        <taxon>Spiralia</taxon>
        <taxon>Lophotrochozoa</taxon>
        <taxon>Mollusca</taxon>
        <taxon>Gastropoda</taxon>
        <taxon>Heterobranchia</taxon>
        <taxon>Euthyneura</taxon>
        <taxon>Panpulmonata</taxon>
        <taxon>Sacoglossa</taxon>
        <taxon>Placobranchoidea</taxon>
        <taxon>Plakobranchidae</taxon>
        <taxon>Elysia</taxon>
    </lineage>
</organism>
<accession>A0AAV4IEQ6</accession>
<keyword evidence="2" id="KW-1185">Reference proteome</keyword>
<gene>
    <name evidence="1" type="ORF">ElyMa_004820200</name>
</gene>
<reference evidence="1 2" key="1">
    <citation type="journal article" date="2021" name="Elife">
        <title>Chloroplast acquisition without the gene transfer in kleptoplastic sea slugs, Plakobranchus ocellatus.</title>
        <authorList>
            <person name="Maeda T."/>
            <person name="Takahashi S."/>
            <person name="Yoshida T."/>
            <person name="Shimamura S."/>
            <person name="Takaki Y."/>
            <person name="Nagai Y."/>
            <person name="Toyoda A."/>
            <person name="Suzuki Y."/>
            <person name="Arimoto A."/>
            <person name="Ishii H."/>
            <person name="Satoh N."/>
            <person name="Nishiyama T."/>
            <person name="Hasebe M."/>
            <person name="Maruyama T."/>
            <person name="Minagawa J."/>
            <person name="Obokata J."/>
            <person name="Shigenobu S."/>
        </authorList>
    </citation>
    <scope>NUCLEOTIDE SEQUENCE [LARGE SCALE GENOMIC DNA]</scope>
</reference>